<evidence type="ECO:0000313" key="2">
    <source>
        <dbReference type="Proteomes" id="UP000689195"/>
    </source>
</evidence>
<proteinExistence type="predicted"/>
<comment type="caution">
    <text evidence="1">The sequence shown here is derived from an EMBL/GenBank/DDBJ whole genome shotgun (WGS) entry which is preliminary data.</text>
</comment>
<dbReference type="PANTHER" id="PTHR35381">
    <property type="entry name" value="EF-HAND DOMAIN-CONTAINING PROTEIN"/>
    <property type="match status" value="1"/>
</dbReference>
<sequence length="270" mass="32132">MISLNSLQNSNQMLSILILDKMEEFQINTMFTPQQLGVQFCIQFGLNLTNLQLVTDNLIRFIQSATVLPQYSNLAQCYEKYFNIRQKIIPFKSSYQLSEFLVENKIKFEKSHSQNNLHSVQKENQQQFQRNKFINQQPFNQIMDNCQTFREKNRCENLYLKGKIKQIERNKSRQKHLDKLDVLDENCTFRPNTRVIQKQNQQSLQIKQEKYYQYIFDCLDNDKDGVISKNCIDISKLNMNDVNNILGVLLKIENDNLELNYNQFIQLIFL</sequence>
<dbReference type="EMBL" id="CAJJDO010000004">
    <property type="protein sequence ID" value="CAD8135463.1"/>
    <property type="molecule type" value="Genomic_DNA"/>
</dbReference>
<evidence type="ECO:0008006" key="3">
    <source>
        <dbReference type="Google" id="ProtNLM"/>
    </source>
</evidence>
<evidence type="ECO:0000313" key="1">
    <source>
        <dbReference type="EMBL" id="CAD8135463.1"/>
    </source>
</evidence>
<dbReference type="Proteomes" id="UP000689195">
    <property type="component" value="Unassembled WGS sequence"/>
</dbReference>
<dbReference type="AlphaFoldDB" id="A0A8S1S6X3"/>
<reference evidence="1" key="1">
    <citation type="submission" date="2021-01" db="EMBL/GenBank/DDBJ databases">
        <authorList>
            <consortium name="Genoscope - CEA"/>
            <person name="William W."/>
        </authorList>
    </citation>
    <scope>NUCLEOTIDE SEQUENCE</scope>
</reference>
<dbReference type="PANTHER" id="PTHR35381:SF1">
    <property type="entry name" value="EF-HAND DOMAIN-CONTAINING PROTEIN"/>
    <property type="match status" value="1"/>
</dbReference>
<name>A0A8S1S6X3_9CILI</name>
<organism evidence="1 2">
    <name type="scientific">Paramecium pentaurelia</name>
    <dbReference type="NCBI Taxonomy" id="43138"/>
    <lineage>
        <taxon>Eukaryota</taxon>
        <taxon>Sar</taxon>
        <taxon>Alveolata</taxon>
        <taxon>Ciliophora</taxon>
        <taxon>Intramacronucleata</taxon>
        <taxon>Oligohymenophorea</taxon>
        <taxon>Peniculida</taxon>
        <taxon>Parameciidae</taxon>
        <taxon>Paramecium</taxon>
    </lineage>
</organism>
<protein>
    <recommendedName>
        <fullName evidence="3">EF-hand domain-containing protein</fullName>
    </recommendedName>
</protein>
<gene>
    <name evidence="1" type="ORF">PPENT_87.1.T0040236</name>
</gene>
<dbReference type="OrthoDB" id="304760at2759"/>
<accession>A0A8S1S6X3</accession>
<keyword evidence="2" id="KW-1185">Reference proteome</keyword>